<feature type="domain" description="DUF2229" evidence="1">
    <location>
        <begin position="2"/>
        <end position="195"/>
    </location>
</feature>
<dbReference type="AlphaFoldDB" id="A0A938BSV1"/>
<comment type="caution">
    <text evidence="2">The sequence shown here is derived from an EMBL/GenBank/DDBJ whole genome shotgun (WGS) entry which is preliminary data.</text>
</comment>
<sequence length="297" mass="33539">MKVGVPRALLYHRYGQFWEQYLTGLGAEVVVSRRTDKVLLQTGLGYVSSEVCLPIKIMAGHIEELAGQVDALFLPRLLWLEDKLYACPKMIGIVDIARMMLGDRVRIVAPKIQGSLWLPHFGAGMDLCHDPVRVVRALARAGKVLPVHNQVPDFPAGEKRVALIGHFYNLGDDFISRPMIDTFTSHGYRICTKDELPEMVLRSRQGFARSIRWVYERELYNAFRFLVDKVGGVCMIVSMGCGPDSLVAEFMREEAQQRDIPFLQLVIDEHTGTAGIVTRIEAFLELAERRRSRPKAA</sequence>
<name>A0A938BSV1_UNCW3</name>
<dbReference type="InterPro" id="IPR018709">
    <property type="entry name" value="CoA_activase_DUF2229"/>
</dbReference>
<dbReference type="Gene3D" id="3.40.50.11900">
    <property type="match status" value="1"/>
</dbReference>
<dbReference type="PANTHER" id="PTHR32329">
    <property type="entry name" value="BIFUNCTIONAL PROTEIN [INCLUDES 2-HYDROXYACYL-COA DEHYDRATASE (N-TER) AND ITS ACTIVATOR DOMAIN (C_TERM)-RELATED"/>
    <property type="match status" value="1"/>
</dbReference>
<proteinExistence type="predicted"/>
<evidence type="ECO:0000313" key="2">
    <source>
        <dbReference type="EMBL" id="MBM3330313.1"/>
    </source>
</evidence>
<evidence type="ECO:0000259" key="1">
    <source>
        <dbReference type="Pfam" id="PF09989"/>
    </source>
</evidence>
<organism evidence="2 3">
    <name type="scientific">candidate division WOR-3 bacterium</name>
    <dbReference type="NCBI Taxonomy" id="2052148"/>
    <lineage>
        <taxon>Bacteria</taxon>
        <taxon>Bacteria division WOR-3</taxon>
    </lineage>
</organism>
<dbReference type="InterPro" id="IPR051805">
    <property type="entry name" value="Dehydratase_Activator_Redct"/>
</dbReference>
<dbReference type="EMBL" id="VGIR01000001">
    <property type="protein sequence ID" value="MBM3330313.1"/>
    <property type="molecule type" value="Genomic_DNA"/>
</dbReference>
<reference evidence="2" key="1">
    <citation type="submission" date="2019-03" db="EMBL/GenBank/DDBJ databases">
        <title>Lake Tanganyika Metagenome-Assembled Genomes (MAGs).</title>
        <authorList>
            <person name="Tran P."/>
        </authorList>
    </citation>
    <scope>NUCLEOTIDE SEQUENCE</scope>
    <source>
        <strain evidence="2">K_DeepCast_150m_m2_040</strain>
    </source>
</reference>
<dbReference type="Proteomes" id="UP000779900">
    <property type="component" value="Unassembled WGS sequence"/>
</dbReference>
<dbReference type="Pfam" id="PF09989">
    <property type="entry name" value="DUF2229"/>
    <property type="match status" value="1"/>
</dbReference>
<evidence type="ECO:0000313" key="3">
    <source>
        <dbReference type="Proteomes" id="UP000779900"/>
    </source>
</evidence>
<accession>A0A938BSV1</accession>
<dbReference type="PANTHER" id="PTHR32329:SF2">
    <property type="entry name" value="BIFUNCTIONAL PROTEIN [INCLUDES 2-HYDROXYACYL-COA DEHYDRATASE (N-TER) AND ITS ACTIVATOR DOMAIN (C_TERM)"/>
    <property type="match status" value="1"/>
</dbReference>
<protein>
    <recommendedName>
        <fullName evidence="1">DUF2229 domain-containing protein</fullName>
    </recommendedName>
</protein>
<gene>
    <name evidence="2" type="ORF">FJY68_00510</name>
</gene>